<evidence type="ECO:0000313" key="2">
    <source>
        <dbReference type="Proteomes" id="UP001151760"/>
    </source>
</evidence>
<organism evidence="1 2">
    <name type="scientific">Tanacetum coccineum</name>
    <dbReference type="NCBI Taxonomy" id="301880"/>
    <lineage>
        <taxon>Eukaryota</taxon>
        <taxon>Viridiplantae</taxon>
        <taxon>Streptophyta</taxon>
        <taxon>Embryophyta</taxon>
        <taxon>Tracheophyta</taxon>
        <taxon>Spermatophyta</taxon>
        <taxon>Magnoliopsida</taxon>
        <taxon>eudicotyledons</taxon>
        <taxon>Gunneridae</taxon>
        <taxon>Pentapetalae</taxon>
        <taxon>asterids</taxon>
        <taxon>campanulids</taxon>
        <taxon>Asterales</taxon>
        <taxon>Asteraceae</taxon>
        <taxon>Asteroideae</taxon>
        <taxon>Anthemideae</taxon>
        <taxon>Anthemidinae</taxon>
        <taxon>Tanacetum</taxon>
    </lineage>
</organism>
<comment type="caution">
    <text evidence="1">The sequence shown here is derived from an EMBL/GenBank/DDBJ whole genome shotgun (WGS) entry which is preliminary data.</text>
</comment>
<keyword evidence="2" id="KW-1185">Reference proteome</keyword>
<dbReference type="EMBL" id="BQNB010015725">
    <property type="protein sequence ID" value="GJT43395.1"/>
    <property type="molecule type" value="Genomic_DNA"/>
</dbReference>
<dbReference type="Proteomes" id="UP001151760">
    <property type="component" value="Unassembled WGS sequence"/>
</dbReference>
<protein>
    <submittedName>
        <fullName evidence="1">Uncharacterized protein</fullName>
    </submittedName>
</protein>
<reference evidence="1" key="2">
    <citation type="submission" date="2022-01" db="EMBL/GenBank/DDBJ databases">
        <authorList>
            <person name="Yamashiro T."/>
            <person name="Shiraishi A."/>
            <person name="Satake H."/>
            <person name="Nakayama K."/>
        </authorList>
    </citation>
    <scope>NUCLEOTIDE SEQUENCE</scope>
</reference>
<accession>A0ABQ5DW58</accession>
<gene>
    <name evidence="1" type="ORF">Tco_0952110</name>
</gene>
<reference evidence="1" key="1">
    <citation type="journal article" date="2022" name="Int. J. Mol. Sci.">
        <title>Draft Genome of Tanacetum Coccineum: Genomic Comparison of Closely Related Tanacetum-Family Plants.</title>
        <authorList>
            <person name="Yamashiro T."/>
            <person name="Shiraishi A."/>
            <person name="Nakayama K."/>
            <person name="Satake H."/>
        </authorList>
    </citation>
    <scope>NUCLEOTIDE SEQUENCE</scope>
</reference>
<proteinExistence type="predicted"/>
<evidence type="ECO:0000313" key="1">
    <source>
        <dbReference type="EMBL" id="GJT43395.1"/>
    </source>
</evidence>
<name>A0ABQ5DW58_9ASTR</name>
<sequence>MSTSSSTPAISSDVAELKDMVRALILDRKNQTPSSAPVKAVEQSCVTCGGDTRRGQEKILNDYVTANDAVLRKWQTKVSLPEVVLHPRRKQLILDIEGDKGHDASDNNGSTEDVQLLLFKSNLLDRCLDAHAVFASTLKTLIGNKEKLSEIARTPLNEKMFMRSSHQVTKKLGDPGPISDSIFALPELNPNLHEVRASRSPPVLFDSRAMFLKNIVHALIDVYGGRDYLRVGKEAISIQLGQTQNTQLITGNILTANKIVVIDWLVMSISQMGLGFSNVIESGNPLRILSLLFYNVLQSQSFGDSDFPLNGRRDSFLALEDDQTSSEVDPTFRIQRGTLILEAFDSEHHPHLPNHGPIYAWW</sequence>